<sequence>MRQRRWIELFNDFDSEIPYHLRKANVVADALSRKERVKLRRARAMSMTISQVLRTIYWLLQVRHPRVEVGDKVMLEVSSWKDEVHFGKKEMLAPRYKYLADTNLHVHLEEIKVDKTLCFVEEPVEIIDREVESLKRSRIPIVKSIGTRSEVMRIS</sequence>
<evidence type="ECO:0000313" key="2">
    <source>
        <dbReference type="Proteomes" id="UP001151760"/>
    </source>
</evidence>
<dbReference type="PANTHER" id="PTHR46148">
    <property type="entry name" value="CHROMO DOMAIN-CONTAINING PROTEIN"/>
    <property type="match status" value="1"/>
</dbReference>
<accession>A0ABQ5I790</accession>
<keyword evidence="2" id="KW-1185">Reference proteome</keyword>
<dbReference type="Proteomes" id="UP001151760">
    <property type="component" value="Unassembled WGS sequence"/>
</dbReference>
<reference evidence="1" key="1">
    <citation type="journal article" date="2022" name="Int. J. Mol. Sci.">
        <title>Draft Genome of Tanacetum Coccineum: Genomic Comparison of Closely Related Tanacetum-Family Plants.</title>
        <authorList>
            <person name="Yamashiro T."/>
            <person name="Shiraishi A."/>
            <person name="Nakayama K."/>
            <person name="Satake H."/>
        </authorList>
    </citation>
    <scope>NUCLEOTIDE SEQUENCE</scope>
</reference>
<evidence type="ECO:0008006" key="3">
    <source>
        <dbReference type="Google" id="ProtNLM"/>
    </source>
</evidence>
<organism evidence="1 2">
    <name type="scientific">Tanacetum coccineum</name>
    <dbReference type="NCBI Taxonomy" id="301880"/>
    <lineage>
        <taxon>Eukaryota</taxon>
        <taxon>Viridiplantae</taxon>
        <taxon>Streptophyta</taxon>
        <taxon>Embryophyta</taxon>
        <taxon>Tracheophyta</taxon>
        <taxon>Spermatophyta</taxon>
        <taxon>Magnoliopsida</taxon>
        <taxon>eudicotyledons</taxon>
        <taxon>Gunneridae</taxon>
        <taxon>Pentapetalae</taxon>
        <taxon>asterids</taxon>
        <taxon>campanulids</taxon>
        <taxon>Asterales</taxon>
        <taxon>Asteraceae</taxon>
        <taxon>Asteroideae</taxon>
        <taxon>Anthemideae</taxon>
        <taxon>Anthemidinae</taxon>
        <taxon>Tanacetum</taxon>
    </lineage>
</organism>
<name>A0ABQ5I790_9ASTR</name>
<reference evidence="1" key="2">
    <citation type="submission" date="2022-01" db="EMBL/GenBank/DDBJ databases">
        <authorList>
            <person name="Yamashiro T."/>
            <person name="Shiraishi A."/>
            <person name="Satake H."/>
            <person name="Nakayama K."/>
        </authorList>
    </citation>
    <scope>NUCLEOTIDE SEQUENCE</scope>
</reference>
<gene>
    <name evidence="1" type="ORF">Tco_1091471</name>
</gene>
<dbReference type="EMBL" id="BQNB010020438">
    <property type="protein sequence ID" value="GJT95953.1"/>
    <property type="molecule type" value="Genomic_DNA"/>
</dbReference>
<evidence type="ECO:0000313" key="1">
    <source>
        <dbReference type="EMBL" id="GJT95953.1"/>
    </source>
</evidence>
<comment type="caution">
    <text evidence="1">The sequence shown here is derived from an EMBL/GenBank/DDBJ whole genome shotgun (WGS) entry which is preliminary data.</text>
</comment>
<dbReference type="PANTHER" id="PTHR46148:SF59">
    <property type="entry name" value="NUCLEOTIDYLTRANSFERASE, RIBONUCLEASE H"/>
    <property type="match status" value="1"/>
</dbReference>
<proteinExistence type="predicted"/>
<protein>
    <recommendedName>
        <fullName evidence="3">Reverse transcriptase domain-containing protein</fullName>
    </recommendedName>
</protein>